<dbReference type="SMART" id="SM01045">
    <property type="entry name" value="BURP"/>
    <property type="match status" value="2"/>
</dbReference>
<dbReference type="EMBL" id="QGNW01000786">
    <property type="protein sequence ID" value="RVW62121.1"/>
    <property type="molecule type" value="Genomic_DNA"/>
</dbReference>
<dbReference type="PROSITE" id="PS51277">
    <property type="entry name" value="BURP"/>
    <property type="match status" value="2"/>
</dbReference>
<reference evidence="3 4" key="1">
    <citation type="journal article" date="2018" name="PLoS Genet.">
        <title>Population sequencing reveals clonal diversity and ancestral inbreeding in the grapevine cultivar Chardonnay.</title>
        <authorList>
            <person name="Roach M.J."/>
            <person name="Johnson D.L."/>
            <person name="Bohlmann J."/>
            <person name="van Vuuren H.J."/>
            <person name="Jones S.J."/>
            <person name="Pretorius I.S."/>
            <person name="Schmidt S.A."/>
            <person name="Borneman A.R."/>
        </authorList>
    </citation>
    <scope>NUCLEOTIDE SEQUENCE [LARGE SCALE GENOMIC DNA]</scope>
    <source>
        <strain evidence="4">cv. Chardonnay</strain>
        <tissue evidence="3">Leaf</tissue>
    </source>
</reference>
<feature type="domain" description="BURP" evidence="2">
    <location>
        <begin position="196"/>
        <end position="404"/>
    </location>
</feature>
<dbReference type="PANTHER" id="PTHR31236">
    <property type="entry name" value="BURP DOMAIN PROTEIN USPL1-LIKE"/>
    <property type="match status" value="1"/>
</dbReference>
<accession>A0A438FQB7</accession>
<organism evidence="3 4">
    <name type="scientific">Vitis vinifera</name>
    <name type="common">Grape</name>
    <dbReference type="NCBI Taxonomy" id="29760"/>
    <lineage>
        <taxon>Eukaryota</taxon>
        <taxon>Viridiplantae</taxon>
        <taxon>Streptophyta</taxon>
        <taxon>Embryophyta</taxon>
        <taxon>Tracheophyta</taxon>
        <taxon>Spermatophyta</taxon>
        <taxon>Magnoliopsida</taxon>
        <taxon>eudicotyledons</taxon>
        <taxon>Gunneridae</taxon>
        <taxon>Pentapetalae</taxon>
        <taxon>rosids</taxon>
        <taxon>Vitales</taxon>
        <taxon>Vitaceae</taxon>
        <taxon>Viteae</taxon>
        <taxon>Vitis</taxon>
    </lineage>
</organism>
<dbReference type="InterPro" id="IPR004873">
    <property type="entry name" value="BURP_dom"/>
</dbReference>
<dbReference type="PANTHER" id="PTHR31236:SF2">
    <property type="entry name" value="BURP DOMAIN PROTEIN RD22"/>
    <property type="match status" value="1"/>
</dbReference>
<evidence type="ECO:0000259" key="2">
    <source>
        <dbReference type="PROSITE" id="PS51277"/>
    </source>
</evidence>
<gene>
    <name evidence="3" type="primary">RD22_7</name>
    <name evidence="3" type="ORF">CK203_064633</name>
</gene>
<comment type="caution">
    <text evidence="3">The sequence shown here is derived from an EMBL/GenBank/DDBJ whole genome shotgun (WGS) entry which is preliminary data.</text>
</comment>
<dbReference type="Proteomes" id="UP000288805">
    <property type="component" value="Unassembled WGS sequence"/>
</dbReference>
<dbReference type="AlphaFoldDB" id="A0A438FQB7"/>
<proteinExistence type="predicted"/>
<evidence type="ECO:0000313" key="4">
    <source>
        <dbReference type="Proteomes" id="UP000288805"/>
    </source>
</evidence>
<feature type="domain" description="BURP" evidence="2">
    <location>
        <begin position="1"/>
        <end position="123"/>
    </location>
</feature>
<dbReference type="InterPro" id="IPR044816">
    <property type="entry name" value="BURP"/>
</dbReference>
<evidence type="ECO:0000313" key="3">
    <source>
        <dbReference type="EMBL" id="RVW62121.1"/>
    </source>
</evidence>
<feature type="region of interest" description="Disordered" evidence="1">
    <location>
        <begin position="174"/>
        <end position="193"/>
    </location>
</feature>
<protein>
    <submittedName>
        <fullName evidence="3">BURP domain protein RD22</fullName>
    </submittedName>
</protein>
<sequence>MKETIQDCEQLALEGDSKFCATSLESLIDFSISKLGKNIKPISNEVEMGKPGIRTGSGSEDKVYTLPFVGIEDGTKAEIVASCHIDTPAWNPKHVAFQVLKVKPGTVPIFHFLPLNVVRTSAARTMHQCCMEGAPVSHGLCTSASRTPETRLNRASMALKVVLNAIPRPVYIGYGKRSPPGTATEDQPQDTSRKGYFLEKDLHSTTKMKMHFRKTTNEATFLHRQVADSIPFSSDKLPKILNRFSLKEDSVEAETMKETIQDCEQLALEGDSKFCATSLESLIDFSISKLGKNIKPISNEVEMGSQEYELGVGVKVVADKSVVCHKQKYPYAVFYYHAIHKTRVYTLPFVGIEDGTKAEIVASCHIDTSAWNPKHVAFQVLKVKPGTVPVSHFLPRDDLIWIPK</sequence>
<evidence type="ECO:0000256" key="1">
    <source>
        <dbReference type="SAM" id="MobiDB-lite"/>
    </source>
</evidence>
<dbReference type="Pfam" id="PF03181">
    <property type="entry name" value="BURP"/>
    <property type="match status" value="3"/>
</dbReference>
<name>A0A438FQB7_VITVI</name>